<sequence length="103" mass="10793">MAGTDNPCQRCGRPTGQSSSFTFRPRGGATGVTKCLRCALRHRPMLRRSLIASAVVGTALTALNQGDAILAGQVAGALAWKIPLTYCVPFLVATYGALANSRN</sequence>
<feature type="region of interest" description="Disordered" evidence="1">
    <location>
        <begin position="1"/>
        <end position="29"/>
    </location>
</feature>
<protein>
    <submittedName>
        <fullName evidence="3">Uncharacterized protein</fullName>
    </submittedName>
</protein>
<feature type="transmembrane region" description="Helical" evidence="2">
    <location>
        <begin position="78"/>
        <end position="98"/>
    </location>
</feature>
<dbReference type="AlphaFoldDB" id="A0AA35RWS6"/>
<keyword evidence="2" id="KW-0812">Transmembrane</keyword>
<proteinExistence type="predicted"/>
<dbReference type="InterPro" id="IPR047700">
    <property type="entry name" value="NrtS-like"/>
</dbReference>
<evidence type="ECO:0000256" key="1">
    <source>
        <dbReference type="SAM" id="MobiDB-lite"/>
    </source>
</evidence>
<comment type="caution">
    <text evidence="3">The sequence shown here is derived from an EMBL/GenBank/DDBJ whole genome shotgun (WGS) entry which is preliminary data.</text>
</comment>
<gene>
    <name evidence="3" type="ORF">GBAR_LOCUS11328</name>
</gene>
<name>A0AA35RWS6_GEOBA</name>
<dbReference type="EMBL" id="CASHTH010001703">
    <property type="protein sequence ID" value="CAI8018694.1"/>
    <property type="molecule type" value="Genomic_DNA"/>
</dbReference>
<feature type="transmembrane region" description="Helical" evidence="2">
    <location>
        <begin position="50"/>
        <end position="72"/>
    </location>
</feature>
<dbReference type="Proteomes" id="UP001174909">
    <property type="component" value="Unassembled WGS sequence"/>
</dbReference>
<keyword evidence="2" id="KW-1133">Transmembrane helix</keyword>
<keyword evidence="2" id="KW-0472">Membrane</keyword>
<accession>A0AA35RWS6</accession>
<keyword evidence="4" id="KW-1185">Reference proteome</keyword>
<evidence type="ECO:0000256" key="2">
    <source>
        <dbReference type="SAM" id="Phobius"/>
    </source>
</evidence>
<organism evidence="3 4">
    <name type="scientific">Geodia barretti</name>
    <name type="common">Barrett's horny sponge</name>
    <dbReference type="NCBI Taxonomy" id="519541"/>
    <lineage>
        <taxon>Eukaryota</taxon>
        <taxon>Metazoa</taxon>
        <taxon>Porifera</taxon>
        <taxon>Demospongiae</taxon>
        <taxon>Heteroscleromorpha</taxon>
        <taxon>Tetractinellida</taxon>
        <taxon>Astrophorina</taxon>
        <taxon>Geodiidae</taxon>
        <taxon>Geodia</taxon>
    </lineage>
</organism>
<evidence type="ECO:0000313" key="3">
    <source>
        <dbReference type="EMBL" id="CAI8018694.1"/>
    </source>
</evidence>
<evidence type="ECO:0000313" key="4">
    <source>
        <dbReference type="Proteomes" id="UP001174909"/>
    </source>
</evidence>
<reference evidence="3" key="1">
    <citation type="submission" date="2023-03" db="EMBL/GenBank/DDBJ databases">
        <authorList>
            <person name="Steffen K."/>
            <person name="Cardenas P."/>
        </authorList>
    </citation>
    <scope>NUCLEOTIDE SEQUENCE</scope>
</reference>
<dbReference type="NCBIfam" id="NF038050">
    <property type="entry name" value="NrtS"/>
    <property type="match status" value="1"/>
</dbReference>